<dbReference type="STRING" id="395961.Cyan7425_4368"/>
<gene>
    <name evidence="3" type="ordered locus">Cyan7425_4368</name>
</gene>
<dbReference type="CDD" id="cd00293">
    <property type="entry name" value="USP-like"/>
    <property type="match status" value="1"/>
</dbReference>
<name>B8HYM4_CYAP4</name>
<dbReference type="Gene3D" id="3.40.50.620">
    <property type="entry name" value="HUPs"/>
    <property type="match status" value="1"/>
</dbReference>
<feature type="domain" description="UspA" evidence="2">
    <location>
        <begin position="1"/>
        <end position="157"/>
    </location>
</feature>
<protein>
    <submittedName>
        <fullName evidence="3">UspA domain protein</fullName>
    </submittedName>
</protein>
<comment type="similarity">
    <text evidence="1">Belongs to the universal stress protein A family.</text>
</comment>
<dbReference type="SUPFAM" id="SSF52402">
    <property type="entry name" value="Adenine nucleotide alpha hydrolases-like"/>
    <property type="match status" value="1"/>
</dbReference>
<accession>B8HYM4</accession>
<dbReference type="PANTHER" id="PTHR46268">
    <property type="entry name" value="STRESS RESPONSE PROTEIN NHAX"/>
    <property type="match status" value="1"/>
</dbReference>
<dbReference type="InterPro" id="IPR006016">
    <property type="entry name" value="UspA"/>
</dbReference>
<dbReference type="EMBL" id="CP001344">
    <property type="protein sequence ID" value="ACL46678.1"/>
    <property type="molecule type" value="Genomic_DNA"/>
</dbReference>
<reference evidence="3" key="1">
    <citation type="submission" date="2009-01" db="EMBL/GenBank/DDBJ databases">
        <title>Complete sequence of chromosome Cyanothece sp. PCC 7425.</title>
        <authorList>
            <consortium name="US DOE Joint Genome Institute"/>
            <person name="Lucas S."/>
            <person name="Copeland A."/>
            <person name="Lapidus A."/>
            <person name="Glavina del Rio T."/>
            <person name="Dalin E."/>
            <person name="Tice H."/>
            <person name="Bruce D."/>
            <person name="Goodwin L."/>
            <person name="Pitluck S."/>
            <person name="Sims D."/>
            <person name="Meineke L."/>
            <person name="Brettin T."/>
            <person name="Detter J.C."/>
            <person name="Han C."/>
            <person name="Larimer F."/>
            <person name="Land M."/>
            <person name="Hauser L."/>
            <person name="Kyrpides N."/>
            <person name="Ovchinnikova G."/>
            <person name="Liberton M."/>
            <person name="Stoeckel J."/>
            <person name="Banerjee A."/>
            <person name="Singh A."/>
            <person name="Page L."/>
            <person name="Sato H."/>
            <person name="Zhao L."/>
            <person name="Sherman L."/>
            <person name="Pakrasi H."/>
            <person name="Richardson P."/>
        </authorList>
    </citation>
    <scope>NUCLEOTIDE SEQUENCE</scope>
    <source>
        <strain evidence="3">PCC 7425</strain>
    </source>
</reference>
<dbReference type="InterPro" id="IPR014729">
    <property type="entry name" value="Rossmann-like_a/b/a_fold"/>
</dbReference>
<dbReference type="OrthoDB" id="516822at2"/>
<dbReference type="HOGENOM" id="CLU_049301_16_1_3"/>
<sequence>MFNKILVALDLSPMGRQVFEVGLQLAQNHAAQLFLLHVLSPQEDGYPNLAMATSLDYSGLYSETLIRDYLQQLEGFKQKGLEWLQSLSTEATTAGVSAEFAQPLGNPGFTICDQATLWQADLIVMGRRSRSGLEEFLLGSVSNYVTHNARCSVLTVRSFAPAEAVAVSSPQVERA</sequence>
<proteinExistence type="inferred from homology"/>
<dbReference type="InterPro" id="IPR006015">
    <property type="entry name" value="Universal_stress_UspA"/>
</dbReference>
<dbReference type="KEGG" id="cyn:Cyan7425_4368"/>
<evidence type="ECO:0000256" key="1">
    <source>
        <dbReference type="ARBA" id="ARBA00008791"/>
    </source>
</evidence>
<organism evidence="3">
    <name type="scientific">Cyanothece sp. (strain PCC 7425 / ATCC 29141)</name>
    <dbReference type="NCBI Taxonomy" id="395961"/>
    <lineage>
        <taxon>Bacteria</taxon>
        <taxon>Bacillati</taxon>
        <taxon>Cyanobacteriota</taxon>
        <taxon>Cyanophyceae</taxon>
        <taxon>Gomontiellales</taxon>
        <taxon>Cyanothecaceae</taxon>
        <taxon>Cyanothece</taxon>
    </lineage>
</organism>
<evidence type="ECO:0000259" key="2">
    <source>
        <dbReference type="Pfam" id="PF00582"/>
    </source>
</evidence>
<evidence type="ECO:0000313" key="3">
    <source>
        <dbReference type="EMBL" id="ACL46678.1"/>
    </source>
</evidence>
<dbReference type="PRINTS" id="PR01438">
    <property type="entry name" value="UNVRSLSTRESS"/>
</dbReference>
<dbReference type="PANTHER" id="PTHR46268:SF8">
    <property type="entry name" value="UNIVERSAL STRESS PROTEIN SLL1388"/>
    <property type="match status" value="1"/>
</dbReference>
<dbReference type="AlphaFoldDB" id="B8HYM4"/>
<dbReference type="eggNOG" id="COG0589">
    <property type="taxonomic scope" value="Bacteria"/>
</dbReference>
<dbReference type="Pfam" id="PF00582">
    <property type="entry name" value="Usp"/>
    <property type="match status" value="1"/>
</dbReference>